<dbReference type="GO" id="GO:0005829">
    <property type="term" value="C:cytosol"/>
    <property type="evidence" value="ECO:0007669"/>
    <property type="project" value="TreeGrafter"/>
</dbReference>
<keyword evidence="2 6" id="KW-0889">Transcription antitermination</keyword>
<dbReference type="InterPro" id="IPR006027">
    <property type="entry name" value="NusB_RsmB_TIM44"/>
</dbReference>
<sequence length="136" mass="15046">MGARSKSRKRALDVLYEAEQRGIAPLSMLETRSSDADYPMREYSAELVRGVASHTDEIDELLETYSQGWPLTRMPAVDRAALRIGAWEILFNDDVDGPVAVDEAVDLVRKLSTDDSPGFVSGLLGRILDMKPSLGY</sequence>
<comment type="function">
    <text evidence="6">Involved in transcription antitermination. Required for transcription of ribosomal RNA (rRNA) genes. Binds specifically to the boxA antiterminator sequence of the ribosomal RNA (rrn) operons.</text>
</comment>
<evidence type="ECO:0000256" key="1">
    <source>
        <dbReference type="ARBA" id="ARBA00005952"/>
    </source>
</evidence>
<keyword evidence="3 6" id="KW-0694">RNA-binding</keyword>
<organism evidence="8 9">
    <name type="scientific">Spelaeicoccus albus</name>
    <dbReference type="NCBI Taxonomy" id="1280376"/>
    <lineage>
        <taxon>Bacteria</taxon>
        <taxon>Bacillati</taxon>
        <taxon>Actinomycetota</taxon>
        <taxon>Actinomycetes</taxon>
        <taxon>Micrococcales</taxon>
        <taxon>Brevibacteriaceae</taxon>
        <taxon>Spelaeicoccus</taxon>
    </lineage>
</organism>
<evidence type="ECO:0000256" key="5">
    <source>
        <dbReference type="ARBA" id="ARBA00023163"/>
    </source>
</evidence>
<dbReference type="Gene3D" id="1.10.940.10">
    <property type="entry name" value="NusB-like"/>
    <property type="match status" value="1"/>
</dbReference>
<dbReference type="GO" id="GO:0003723">
    <property type="term" value="F:RNA binding"/>
    <property type="evidence" value="ECO:0007669"/>
    <property type="project" value="UniProtKB-UniRule"/>
</dbReference>
<dbReference type="PANTHER" id="PTHR11078:SF3">
    <property type="entry name" value="ANTITERMINATION NUSB DOMAIN-CONTAINING PROTEIN"/>
    <property type="match status" value="1"/>
</dbReference>
<comment type="caution">
    <text evidence="8">The sequence shown here is derived from an EMBL/GenBank/DDBJ whole genome shotgun (WGS) entry which is preliminary data.</text>
</comment>
<keyword evidence="4 6" id="KW-0805">Transcription regulation</keyword>
<accession>A0A7Z0D493</accession>
<dbReference type="InterPro" id="IPR035926">
    <property type="entry name" value="NusB-like_sf"/>
</dbReference>
<dbReference type="GO" id="GO:0006353">
    <property type="term" value="P:DNA-templated transcription termination"/>
    <property type="evidence" value="ECO:0007669"/>
    <property type="project" value="UniProtKB-UniRule"/>
</dbReference>
<dbReference type="HAMAP" id="MF_00073">
    <property type="entry name" value="NusB"/>
    <property type="match status" value="1"/>
</dbReference>
<proteinExistence type="inferred from homology"/>
<evidence type="ECO:0000259" key="7">
    <source>
        <dbReference type="Pfam" id="PF01029"/>
    </source>
</evidence>
<evidence type="ECO:0000256" key="2">
    <source>
        <dbReference type="ARBA" id="ARBA00022814"/>
    </source>
</evidence>
<comment type="similarity">
    <text evidence="1 6">Belongs to the NusB family.</text>
</comment>
<evidence type="ECO:0000313" key="9">
    <source>
        <dbReference type="Proteomes" id="UP000539111"/>
    </source>
</evidence>
<evidence type="ECO:0000256" key="3">
    <source>
        <dbReference type="ARBA" id="ARBA00022884"/>
    </source>
</evidence>
<dbReference type="InterPro" id="IPR011605">
    <property type="entry name" value="NusB_fam"/>
</dbReference>
<dbReference type="AlphaFoldDB" id="A0A7Z0D493"/>
<dbReference type="PANTHER" id="PTHR11078">
    <property type="entry name" value="N UTILIZATION SUBSTANCE PROTEIN B-RELATED"/>
    <property type="match status" value="1"/>
</dbReference>
<reference evidence="8 9" key="1">
    <citation type="submission" date="2020-07" db="EMBL/GenBank/DDBJ databases">
        <title>Sequencing the genomes of 1000 actinobacteria strains.</title>
        <authorList>
            <person name="Klenk H.-P."/>
        </authorList>
    </citation>
    <scope>NUCLEOTIDE SEQUENCE [LARGE SCALE GENOMIC DNA]</scope>
    <source>
        <strain evidence="8 9">DSM 26341</strain>
    </source>
</reference>
<dbReference type="EMBL" id="JACBZP010000001">
    <property type="protein sequence ID" value="NYI68612.1"/>
    <property type="molecule type" value="Genomic_DNA"/>
</dbReference>
<dbReference type="GO" id="GO:0031564">
    <property type="term" value="P:transcription antitermination"/>
    <property type="evidence" value="ECO:0007669"/>
    <property type="project" value="UniProtKB-KW"/>
</dbReference>
<dbReference type="RefSeq" id="WP_179428938.1">
    <property type="nucleotide sequence ID" value="NZ_JACBZP010000001.1"/>
</dbReference>
<dbReference type="Pfam" id="PF01029">
    <property type="entry name" value="NusB"/>
    <property type="match status" value="1"/>
</dbReference>
<feature type="domain" description="NusB/RsmB/TIM44" evidence="7">
    <location>
        <begin position="6"/>
        <end position="128"/>
    </location>
</feature>
<keyword evidence="9" id="KW-1185">Reference proteome</keyword>
<dbReference type="SUPFAM" id="SSF48013">
    <property type="entry name" value="NusB-like"/>
    <property type="match status" value="1"/>
</dbReference>
<gene>
    <name evidence="6" type="primary">nusB</name>
    <name evidence="8" type="ORF">BJY26_002918</name>
</gene>
<evidence type="ECO:0000256" key="4">
    <source>
        <dbReference type="ARBA" id="ARBA00023015"/>
    </source>
</evidence>
<evidence type="ECO:0000256" key="6">
    <source>
        <dbReference type="HAMAP-Rule" id="MF_00073"/>
    </source>
</evidence>
<keyword evidence="5 6" id="KW-0804">Transcription</keyword>
<dbReference type="NCBIfam" id="TIGR01951">
    <property type="entry name" value="nusB"/>
    <property type="match status" value="1"/>
</dbReference>
<protein>
    <recommendedName>
        <fullName evidence="6">Transcription antitermination protein NusB</fullName>
    </recommendedName>
    <alternativeName>
        <fullName evidence="6">Antitermination factor NusB</fullName>
    </alternativeName>
</protein>
<evidence type="ECO:0000313" key="8">
    <source>
        <dbReference type="EMBL" id="NYI68612.1"/>
    </source>
</evidence>
<dbReference type="Proteomes" id="UP000539111">
    <property type="component" value="Unassembled WGS sequence"/>
</dbReference>
<name>A0A7Z0D493_9MICO</name>